<dbReference type="InterPro" id="IPR029058">
    <property type="entry name" value="AB_hydrolase_fold"/>
</dbReference>
<dbReference type="Proteomes" id="UP000799767">
    <property type="component" value="Unassembled WGS sequence"/>
</dbReference>
<gene>
    <name evidence="8" type="ORF">BDY17DRAFT_324769</name>
</gene>
<keyword evidence="4 8" id="KW-0378">Hydrolase</keyword>
<dbReference type="SUPFAM" id="SSF53474">
    <property type="entry name" value="alpha/beta-Hydrolases"/>
    <property type="match status" value="1"/>
</dbReference>
<name>A0A6A6PS27_9PEZI</name>
<evidence type="ECO:0000256" key="6">
    <source>
        <dbReference type="ARBA" id="ARBA00032829"/>
    </source>
</evidence>
<evidence type="ECO:0000256" key="2">
    <source>
        <dbReference type="ARBA" id="ARBA00022670"/>
    </source>
</evidence>
<proteinExistence type="inferred from homology"/>
<dbReference type="RefSeq" id="XP_033589061.1">
    <property type="nucleotide sequence ID" value="XM_033737262.1"/>
</dbReference>
<dbReference type="GeneID" id="54478264"/>
<dbReference type="Gene3D" id="3.40.50.1820">
    <property type="entry name" value="alpha/beta hydrolase"/>
    <property type="match status" value="1"/>
</dbReference>
<organism evidence="8 9">
    <name type="scientific">Neohortaea acidophila</name>
    <dbReference type="NCBI Taxonomy" id="245834"/>
    <lineage>
        <taxon>Eukaryota</taxon>
        <taxon>Fungi</taxon>
        <taxon>Dikarya</taxon>
        <taxon>Ascomycota</taxon>
        <taxon>Pezizomycotina</taxon>
        <taxon>Dothideomycetes</taxon>
        <taxon>Dothideomycetidae</taxon>
        <taxon>Mycosphaerellales</taxon>
        <taxon>Teratosphaeriaceae</taxon>
        <taxon>Neohortaea</taxon>
    </lineage>
</organism>
<protein>
    <recommendedName>
        <fullName evidence="6">Dipeptidyl-peptidase V</fullName>
    </recommendedName>
</protein>
<dbReference type="FunFam" id="3.40.50.1820:FF:000028">
    <property type="entry name" value="S9 family peptidase"/>
    <property type="match status" value="1"/>
</dbReference>
<reference evidence="8" key="1">
    <citation type="journal article" date="2020" name="Stud. Mycol.">
        <title>101 Dothideomycetes genomes: a test case for predicting lifestyles and emergence of pathogens.</title>
        <authorList>
            <person name="Haridas S."/>
            <person name="Albert R."/>
            <person name="Binder M."/>
            <person name="Bloem J."/>
            <person name="Labutti K."/>
            <person name="Salamov A."/>
            <person name="Andreopoulos B."/>
            <person name="Baker S."/>
            <person name="Barry K."/>
            <person name="Bills G."/>
            <person name="Bluhm B."/>
            <person name="Cannon C."/>
            <person name="Castanera R."/>
            <person name="Culley D."/>
            <person name="Daum C."/>
            <person name="Ezra D."/>
            <person name="Gonzalez J."/>
            <person name="Henrissat B."/>
            <person name="Kuo A."/>
            <person name="Liang C."/>
            <person name="Lipzen A."/>
            <person name="Lutzoni F."/>
            <person name="Magnuson J."/>
            <person name="Mondo S."/>
            <person name="Nolan M."/>
            <person name="Ohm R."/>
            <person name="Pangilinan J."/>
            <person name="Park H.-J."/>
            <person name="Ramirez L."/>
            <person name="Alfaro M."/>
            <person name="Sun H."/>
            <person name="Tritt A."/>
            <person name="Yoshinaga Y."/>
            <person name="Zwiers L.-H."/>
            <person name="Turgeon B."/>
            <person name="Goodwin S."/>
            <person name="Spatafora J."/>
            <person name="Crous P."/>
            <person name="Grigoriev I."/>
        </authorList>
    </citation>
    <scope>NUCLEOTIDE SEQUENCE</scope>
    <source>
        <strain evidence="8">CBS 113389</strain>
    </source>
</reference>
<sequence length="702" mass="78113">MVKFTAASFFEAPTISPATANPSGTYALYQETSYSFQSHSKRMIIKLLNLATKEQTDILEGADAAPAVWLSDNDFVWLSTRKTGNTQLFVANIDTPKDVQLAGTIVGTAHGLKVKVLDQSGDGAAIAFAARANADGTLWNAHDEPEKAQSSAQYYTSNYVRHWDSWSTPQRNAIFYSYLRQDEQGRYEMLQVYNALRPTHEKLESPTPPFGGAEDFDIGQPGLVFVAKDPGRDHSLSTARDVYLLKTDFRSAAGKAIKVATPGLDGHAGFPCFSDDGHKIAFLKMKHEGAEADKQRPMVVEDIPSLSARELLQSSDGKGSWPLTPETLAFWDDNTLLLTAFDKGRCPLFVLDTKQSGSELPRKLTQHGSVKYAERIGPHKLLFTGDSLTDSGYIGVLNLEKGCENDIQLDMIVSSAEYSKKLGLSPEQISDMHWKGDHDRDLHALIMKPSNFNENKLYPIFMLIHGGPQYTVPDSWNDAGNPRPQIWAEQGYVVVAPDFTGSRGYGQDFMDAIRNNWGGSPYVDLAKCLDHLEKNVEYADVSRAVAGGVSFGGYLTNWIQGQELGRRFKALFTHNGVFSMYSLLATDELFFPRQDLGGFPWDSAELRENWERWDPARFAQNWATPHLIVHTDRDFRHGVENGLAAFNVLQSKGVPSAFLHFQDERHVPEEPENLLVLYHATLNLVNKYVGLPAAAEEIVPIR</sequence>
<feature type="domain" description="Peptidase S9 prolyl oligopeptidase catalytic" evidence="7">
    <location>
        <begin position="483"/>
        <end position="689"/>
    </location>
</feature>
<dbReference type="Pfam" id="PF00326">
    <property type="entry name" value="Peptidase_S9"/>
    <property type="match status" value="1"/>
</dbReference>
<dbReference type="PANTHER" id="PTHR42776">
    <property type="entry name" value="SERINE PEPTIDASE S9 FAMILY MEMBER"/>
    <property type="match status" value="1"/>
</dbReference>
<dbReference type="InterPro" id="IPR011042">
    <property type="entry name" value="6-blade_b-propeller_TolB-like"/>
</dbReference>
<evidence type="ECO:0000313" key="8">
    <source>
        <dbReference type="EMBL" id="KAF2482491.1"/>
    </source>
</evidence>
<evidence type="ECO:0000256" key="5">
    <source>
        <dbReference type="ARBA" id="ARBA00022825"/>
    </source>
</evidence>
<dbReference type="EMBL" id="MU001636">
    <property type="protein sequence ID" value="KAF2482491.1"/>
    <property type="molecule type" value="Genomic_DNA"/>
</dbReference>
<dbReference type="GO" id="GO:0004252">
    <property type="term" value="F:serine-type endopeptidase activity"/>
    <property type="evidence" value="ECO:0007669"/>
    <property type="project" value="TreeGrafter"/>
</dbReference>
<dbReference type="AlphaFoldDB" id="A0A6A6PS27"/>
<keyword evidence="9" id="KW-1185">Reference proteome</keyword>
<keyword evidence="3" id="KW-0732">Signal</keyword>
<accession>A0A6A6PS27</accession>
<comment type="similarity">
    <text evidence="1">Belongs to the peptidase S9C family.</text>
</comment>
<dbReference type="Gene3D" id="2.120.10.30">
    <property type="entry name" value="TolB, C-terminal domain"/>
    <property type="match status" value="1"/>
</dbReference>
<dbReference type="SUPFAM" id="SSF82171">
    <property type="entry name" value="DPP6 N-terminal domain-like"/>
    <property type="match status" value="1"/>
</dbReference>
<dbReference type="OrthoDB" id="416344at2759"/>
<dbReference type="GO" id="GO:0006508">
    <property type="term" value="P:proteolysis"/>
    <property type="evidence" value="ECO:0007669"/>
    <property type="project" value="UniProtKB-KW"/>
</dbReference>
<evidence type="ECO:0000256" key="1">
    <source>
        <dbReference type="ARBA" id="ARBA00010040"/>
    </source>
</evidence>
<dbReference type="PANTHER" id="PTHR42776:SF13">
    <property type="entry name" value="DIPEPTIDYL-PEPTIDASE 5"/>
    <property type="match status" value="1"/>
</dbReference>
<keyword evidence="2" id="KW-0645">Protease</keyword>
<keyword evidence="5" id="KW-0720">Serine protease</keyword>
<evidence type="ECO:0000256" key="3">
    <source>
        <dbReference type="ARBA" id="ARBA00022729"/>
    </source>
</evidence>
<evidence type="ECO:0000259" key="7">
    <source>
        <dbReference type="Pfam" id="PF00326"/>
    </source>
</evidence>
<evidence type="ECO:0000256" key="4">
    <source>
        <dbReference type="ARBA" id="ARBA00022801"/>
    </source>
</evidence>
<evidence type="ECO:0000313" key="9">
    <source>
        <dbReference type="Proteomes" id="UP000799767"/>
    </source>
</evidence>
<dbReference type="InterPro" id="IPR001375">
    <property type="entry name" value="Peptidase_S9_cat"/>
</dbReference>